<keyword evidence="2" id="KW-0472">Membrane</keyword>
<feature type="transmembrane region" description="Helical" evidence="2">
    <location>
        <begin position="293"/>
        <end position="317"/>
    </location>
</feature>
<keyword evidence="2" id="KW-0812">Transmembrane</keyword>
<keyword evidence="4" id="KW-1185">Reference proteome</keyword>
<evidence type="ECO:0000313" key="4">
    <source>
        <dbReference type="Proteomes" id="UP001162131"/>
    </source>
</evidence>
<name>A0AAU9IXX2_9CILI</name>
<evidence type="ECO:0000256" key="2">
    <source>
        <dbReference type="SAM" id="Phobius"/>
    </source>
</evidence>
<evidence type="ECO:0000256" key="1">
    <source>
        <dbReference type="SAM" id="MobiDB-lite"/>
    </source>
</evidence>
<protein>
    <submittedName>
        <fullName evidence="3">Uncharacterized protein</fullName>
    </submittedName>
</protein>
<organism evidence="3 4">
    <name type="scientific">Blepharisma stoltei</name>
    <dbReference type="NCBI Taxonomy" id="1481888"/>
    <lineage>
        <taxon>Eukaryota</taxon>
        <taxon>Sar</taxon>
        <taxon>Alveolata</taxon>
        <taxon>Ciliophora</taxon>
        <taxon>Postciliodesmatophora</taxon>
        <taxon>Heterotrichea</taxon>
        <taxon>Heterotrichida</taxon>
        <taxon>Blepharismidae</taxon>
        <taxon>Blepharisma</taxon>
    </lineage>
</organism>
<feature type="region of interest" description="Disordered" evidence="1">
    <location>
        <begin position="325"/>
        <end position="346"/>
    </location>
</feature>
<sequence>MEISCETSIFDYFPGAKEFLKKDITLIYLALFVYFLLMVNLFGLIAVLLMHLLPFLLLWFASRKLSQIHTKGIINYLPAPLQDLLLRRSIFDVLCEIWFVPKITLYLKRFALPFFIKMDREEAYAMFDDLDPDFAKALDTKGVINILPQPIYSVIMPKDLSVENELPSLREPEPVAEPLPAPESGLIQVMSFDPNDQVVRITSKRTELLGSGSRVERPKPEIHNKIDEKIKEITQKIPTLQPVMSKILGNKFRALMELVSQKSLISCTVGSGLAILLQIMFSRQSRAMSLVGIKVALFIGAFSALGFSLLGLFIKYLHKQVEEPKKNEEAEAQQNEEQEPHQYPSVRRLLEERTKIKSRFNTKGDKNSFFSPDLNMAI</sequence>
<dbReference type="EMBL" id="CAJZBQ010000023">
    <property type="protein sequence ID" value="CAG9319733.1"/>
    <property type="molecule type" value="Genomic_DNA"/>
</dbReference>
<proteinExistence type="predicted"/>
<comment type="caution">
    <text evidence="3">The sequence shown here is derived from an EMBL/GenBank/DDBJ whole genome shotgun (WGS) entry which is preliminary data.</text>
</comment>
<dbReference type="AlphaFoldDB" id="A0AAU9IXX2"/>
<evidence type="ECO:0000313" key="3">
    <source>
        <dbReference type="EMBL" id="CAG9319733.1"/>
    </source>
</evidence>
<dbReference type="Proteomes" id="UP001162131">
    <property type="component" value="Unassembled WGS sequence"/>
</dbReference>
<reference evidence="3" key="1">
    <citation type="submission" date="2021-09" db="EMBL/GenBank/DDBJ databases">
        <authorList>
            <consortium name="AG Swart"/>
            <person name="Singh M."/>
            <person name="Singh A."/>
            <person name="Seah K."/>
            <person name="Emmerich C."/>
        </authorList>
    </citation>
    <scope>NUCLEOTIDE SEQUENCE</scope>
    <source>
        <strain evidence="3">ATCC30299</strain>
    </source>
</reference>
<keyword evidence="2" id="KW-1133">Transmembrane helix</keyword>
<accession>A0AAU9IXX2</accession>
<gene>
    <name evidence="3" type="ORF">BSTOLATCC_MIC24282</name>
</gene>
<feature type="transmembrane region" description="Helical" evidence="2">
    <location>
        <begin position="27"/>
        <end position="60"/>
    </location>
</feature>